<dbReference type="EMBL" id="AMFJ01000135">
    <property type="protein sequence ID" value="EKE29621.1"/>
    <property type="molecule type" value="Genomic_DNA"/>
</dbReference>
<comment type="function">
    <text evidence="14">Acts as a processive, ATP-dependent zinc metallopeptidase for both cytoplasmic and membrane proteins. Plays a role in the quality control of integral membrane proteins.</text>
</comment>
<evidence type="ECO:0000256" key="15">
    <source>
        <dbReference type="RuleBase" id="RU003651"/>
    </source>
</evidence>
<feature type="binding site" evidence="14">
    <location>
        <position position="538"/>
    </location>
    <ligand>
        <name>Zn(2+)</name>
        <dbReference type="ChEBI" id="CHEBI:29105"/>
        <note>catalytic</note>
    </ligand>
</feature>
<evidence type="ECO:0000256" key="3">
    <source>
        <dbReference type="ARBA" id="ARBA00022670"/>
    </source>
</evidence>
<dbReference type="SUPFAM" id="SSF52540">
    <property type="entry name" value="P-loop containing nucleoside triphosphate hydrolases"/>
    <property type="match status" value="1"/>
</dbReference>
<keyword evidence="6 14" id="KW-0547">Nucleotide-binding</keyword>
<dbReference type="InterPro" id="IPR003593">
    <property type="entry name" value="AAA+_ATPase"/>
</dbReference>
<feature type="transmembrane region" description="Helical" evidence="14">
    <location>
        <begin position="148"/>
        <end position="167"/>
    </location>
</feature>
<dbReference type="CDD" id="cd19501">
    <property type="entry name" value="RecA-like_FtsH"/>
    <property type="match status" value="1"/>
</dbReference>
<keyword evidence="5 14" id="KW-0479">Metal-binding</keyword>
<keyword evidence="3 14" id="KW-0645">Protease</keyword>
<evidence type="ECO:0000256" key="8">
    <source>
        <dbReference type="ARBA" id="ARBA00022833"/>
    </source>
</evidence>
<evidence type="ECO:0000256" key="9">
    <source>
        <dbReference type="ARBA" id="ARBA00022840"/>
    </source>
</evidence>
<dbReference type="EC" id="3.4.24.-" evidence="14"/>
<dbReference type="InterPro" id="IPR000642">
    <property type="entry name" value="Peptidase_M41"/>
</dbReference>
<dbReference type="SMART" id="SM00382">
    <property type="entry name" value="AAA"/>
    <property type="match status" value="1"/>
</dbReference>
<keyword evidence="12 14" id="KW-0472">Membrane</keyword>
<dbReference type="GO" id="GO:0005886">
    <property type="term" value="C:plasma membrane"/>
    <property type="evidence" value="ECO:0007669"/>
    <property type="project" value="UniProtKB-SubCell"/>
</dbReference>
<dbReference type="FunFam" id="3.40.50.300:FF:000001">
    <property type="entry name" value="ATP-dependent zinc metalloprotease FtsH"/>
    <property type="match status" value="1"/>
</dbReference>
<dbReference type="SUPFAM" id="SSF140990">
    <property type="entry name" value="FtsH protease domain-like"/>
    <property type="match status" value="1"/>
</dbReference>
<evidence type="ECO:0000256" key="6">
    <source>
        <dbReference type="ARBA" id="ARBA00022741"/>
    </source>
</evidence>
<keyword evidence="14" id="KW-1003">Cell membrane</keyword>
<dbReference type="InterPro" id="IPR037219">
    <property type="entry name" value="Peptidase_M41-like"/>
</dbReference>
<evidence type="ECO:0000256" key="10">
    <source>
        <dbReference type="ARBA" id="ARBA00022989"/>
    </source>
</evidence>
<dbReference type="GO" id="GO:0016887">
    <property type="term" value="F:ATP hydrolysis activity"/>
    <property type="evidence" value="ECO:0007669"/>
    <property type="project" value="UniProtKB-UniRule"/>
</dbReference>
<protein>
    <recommendedName>
        <fullName evidence="14">ATP-dependent zinc metalloprotease FtsH</fullName>
        <ecNumber evidence="14">3.4.24.-</ecNumber>
    </recommendedName>
</protein>
<reference evidence="17" key="1">
    <citation type="journal article" date="2012" name="Science">
        <title>Fermentation, hydrogen, and sulfur metabolism in multiple uncultivated bacterial phyla.</title>
        <authorList>
            <person name="Wrighton K.C."/>
            <person name="Thomas B.C."/>
            <person name="Sharon I."/>
            <person name="Miller C.S."/>
            <person name="Castelle C.J."/>
            <person name="VerBerkmoes N.C."/>
            <person name="Wilkins M.J."/>
            <person name="Hettich R.L."/>
            <person name="Lipton M.S."/>
            <person name="Williams K.H."/>
            <person name="Long P.E."/>
            <person name="Banfield J.F."/>
        </authorList>
    </citation>
    <scope>NUCLEOTIDE SEQUENCE [LARGE SCALE GENOMIC DNA]</scope>
</reference>
<dbReference type="GO" id="GO:0006508">
    <property type="term" value="P:proteolysis"/>
    <property type="evidence" value="ECO:0007669"/>
    <property type="project" value="UniProtKB-KW"/>
</dbReference>
<dbReference type="InterPro" id="IPR003960">
    <property type="entry name" value="ATPase_AAA_CS"/>
</dbReference>
<dbReference type="HAMAP" id="MF_01458">
    <property type="entry name" value="FtsH"/>
    <property type="match status" value="1"/>
</dbReference>
<keyword evidence="9 14" id="KW-0067">ATP-binding</keyword>
<evidence type="ECO:0000256" key="11">
    <source>
        <dbReference type="ARBA" id="ARBA00023049"/>
    </source>
</evidence>
<dbReference type="AlphaFoldDB" id="K2FEK8"/>
<evidence type="ECO:0000256" key="12">
    <source>
        <dbReference type="ARBA" id="ARBA00023136"/>
    </source>
</evidence>
<keyword evidence="8 14" id="KW-0862">Zinc</keyword>
<dbReference type="Pfam" id="PF17862">
    <property type="entry name" value="AAA_lid_3"/>
    <property type="match status" value="1"/>
</dbReference>
<dbReference type="InterPro" id="IPR003959">
    <property type="entry name" value="ATPase_AAA_core"/>
</dbReference>
<evidence type="ECO:0000256" key="5">
    <source>
        <dbReference type="ARBA" id="ARBA00022723"/>
    </source>
</evidence>
<evidence type="ECO:0000256" key="7">
    <source>
        <dbReference type="ARBA" id="ARBA00022801"/>
    </source>
</evidence>
<sequence>MNKKNKIDLIDKIKEIQKLDKKKTWKKPNKTNPFIVLFLVAIVISIVYALFGAWPKEEINEKIGLYQVVSNYSSGFYDKISIDGNKLLATRKETKIETVWNQARTVKLIDKVTLPPNDSLADLGFNQKWNPTQIQVEDDTMSKFWSDFAPTILSIIFIVVIFMFLFGRMSGGANWPMAFIKSRAKLYNPWEDNKITFSDVAWAEEEKEELVEVVDFLKNPKKYKDLWAKIPRWVLMVGPPGTGKTLLARAVAGESWVPFFSISGSEFVEMFVWVGAARVRDLFKEAKEKSPSIIFIDEIDAIGKKRSPWIGWGHDEREQTLNQILTEMDGFDNDTNVIVMAATNRADVLDKALLRPGRFDRKITINLPNLEDRFKILEVHAKNKPIDKKLDLRKIASASVWFSGADLANLLNESAILAWKLGAKSITEKMVQQSIEKVLMWTTKKSLKMTEYEKRLTAYHEVGHALIGKMLPNPDPVHKISILSRWAALWVTWFLPEKDKILVSKAKYLDEIATLYGWRVSEEIFFGKDNITTGASNDIERATEIARAMVMRFWFDDELGAENFVEEQAVGNFLEFQSKNKTISEKTQEKIDEKVREILRKAFETARDIVTKNKDLHERISKVLVEKEEILREEFDEFFEWVPGVPEKNA</sequence>
<dbReference type="GO" id="GO:0005524">
    <property type="term" value="F:ATP binding"/>
    <property type="evidence" value="ECO:0007669"/>
    <property type="project" value="UniProtKB-UniRule"/>
</dbReference>
<dbReference type="Pfam" id="PF00004">
    <property type="entry name" value="AAA"/>
    <property type="match status" value="1"/>
</dbReference>
<feature type="active site" evidence="14">
    <location>
        <position position="461"/>
    </location>
</feature>
<dbReference type="InterPro" id="IPR005936">
    <property type="entry name" value="FtsH"/>
</dbReference>
<dbReference type="Gene3D" id="3.40.50.300">
    <property type="entry name" value="P-loop containing nucleotide triphosphate hydrolases"/>
    <property type="match status" value="1"/>
</dbReference>
<dbReference type="PROSITE" id="PS00674">
    <property type="entry name" value="AAA"/>
    <property type="match status" value="1"/>
</dbReference>
<evidence type="ECO:0000256" key="4">
    <source>
        <dbReference type="ARBA" id="ARBA00022692"/>
    </source>
</evidence>
<dbReference type="FunFam" id="1.20.58.760:FF:000001">
    <property type="entry name" value="ATP-dependent zinc metalloprotease FtsH"/>
    <property type="match status" value="1"/>
</dbReference>
<dbReference type="NCBIfam" id="TIGR01241">
    <property type="entry name" value="FtsH_fam"/>
    <property type="match status" value="1"/>
</dbReference>
<comment type="similarity">
    <text evidence="13 14">In the central section; belongs to the AAA ATPase family.</text>
</comment>
<dbReference type="Gene3D" id="1.10.8.60">
    <property type="match status" value="1"/>
</dbReference>
<dbReference type="GO" id="GO:0008270">
    <property type="term" value="F:zinc ion binding"/>
    <property type="evidence" value="ECO:0007669"/>
    <property type="project" value="UniProtKB-UniRule"/>
</dbReference>
<dbReference type="Gene3D" id="1.20.58.760">
    <property type="entry name" value="Peptidase M41"/>
    <property type="match status" value="1"/>
</dbReference>
<evidence type="ECO:0000256" key="14">
    <source>
        <dbReference type="HAMAP-Rule" id="MF_01458"/>
    </source>
</evidence>
<dbReference type="InterPro" id="IPR041569">
    <property type="entry name" value="AAA_lid_3"/>
</dbReference>
<dbReference type="GO" id="GO:0030163">
    <property type="term" value="P:protein catabolic process"/>
    <property type="evidence" value="ECO:0007669"/>
    <property type="project" value="UniProtKB-UniRule"/>
</dbReference>
<feature type="binding site" evidence="14">
    <location>
        <position position="464"/>
    </location>
    <ligand>
        <name>Zn(2+)</name>
        <dbReference type="ChEBI" id="CHEBI:29105"/>
        <note>catalytic</note>
    </ligand>
</feature>
<dbReference type="FunFam" id="1.10.8.60:FF:000001">
    <property type="entry name" value="ATP-dependent zinc metalloprotease FtsH"/>
    <property type="match status" value="1"/>
</dbReference>
<dbReference type="GO" id="GO:0004176">
    <property type="term" value="F:ATP-dependent peptidase activity"/>
    <property type="evidence" value="ECO:0007669"/>
    <property type="project" value="InterPro"/>
</dbReference>
<evidence type="ECO:0000256" key="2">
    <source>
        <dbReference type="ARBA" id="ARBA00010044"/>
    </source>
</evidence>
<keyword evidence="10 14" id="KW-1133">Transmembrane helix</keyword>
<evidence type="ECO:0000313" key="17">
    <source>
        <dbReference type="EMBL" id="EKE29621.1"/>
    </source>
</evidence>
<keyword evidence="11 14" id="KW-0482">Metalloprotease</keyword>
<comment type="cofactor">
    <cofactor evidence="14">
        <name>Zn(2+)</name>
        <dbReference type="ChEBI" id="CHEBI:29105"/>
    </cofactor>
    <text evidence="14">Binds 1 zinc ion per subunit.</text>
</comment>
<comment type="similarity">
    <text evidence="15">Belongs to the AAA ATPase family.</text>
</comment>
<comment type="subcellular location">
    <subcellularLocation>
        <location evidence="14">Cell membrane</location>
        <topology evidence="14">Multi-pass membrane protein</topology>
        <orientation evidence="14">Cytoplasmic side</orientation>
    </subcellularLocation>
    <subcellularLocation>
        <location evidence="1">Membrane</location>
    </subcellularLocation>
</comment>
<name>K2FEK8_9BACT</name>
<dbReference type="PANTHER" id="PTHR23076:SF97">
    <property type="entry name" value="ATP-DEPENDENT ZINC METALLOPROTEASE YME1L1"/>
    <property type="match status" value="1"/>
</dbReference>
<evidence type="ECO:0000256" key="1">
    <source>
        <dbReference type="ARBA" id="ARBA00004370"/>
    </source>
</evidence>
<keyword evidence="4 14" id="KW-0812">Transmembrane</keyword>
<dbReference type="InterPro" id="IPR027417">
    <property type="entry name" value="P-loop_NTPase"/>
</dbReference>
<feature type="binding site" evidence="14">
    <location>
        <begin position="238"/>
        <end position="245"/>
    </location>
    <ligand>
        <name>ATP</name>
        <dbReference type="ChEBI" id="CHEBI:30616"/>
    </ligand>
</feature>
<feature type="domain" description="AAA+ ATPase" evidence="16">
    <location>
        <begin position="230"/>
        <end position="369"/>
    </location>
</feature>
<comment type="similarity">
    <text evidence="2 14">In the C-terminal section; belongs to the peptidase M41 family.</text>
</comment>
<dbReference type="GO" id="GO:0004222">
    <property type="term" value="F:metalloendopeptidase activity"/>
    <property type="evidence" value="ECO:0007669"/>
    <property type="project" value="InterPro"/>
</dbReference>
<evidence type="ECO:0000256" key="13">
    <source>
        <dbReference type="ARBA" id="ARBA00061570"/>
    </source>
</evidence>
<dbReference type="PANTHER" id="PTHR23076">
    <property type="entry name" value="METALLOPROTEASE M41 FTSH"/>
    <property type="match status" value="1"/>
</dbReference>
<dbReference type="Pfam" id="PF01434">
    <property type="entry name" value="Peptidase_M41"/>
    <property type="match status" value="1"/>
</dbReference>
<keyword evidence="7 14" id="KW-0378">Hydrolase</keyword>
<comment type="subunit">
    <text evidence="14">Homohexamer.</text>
</comment>
<gene>
    <name evidence="14" type="primary">ftsH</name>
    <name evidence="17" type="ORF">ACD_2C00135G0002</name>
</gene>
<feature type="binding site" evidence="14">
    <location>
        <position position="460"/>
    </location>
    <ligand>
        <name>Zn(2+)</name>
        <dbReference type="ChEBI" id="CHEBI:29105"/>
        <note>catalytic</note>
    </ligand>
</feature>
<comment type="caution">
    <text evidence="17">The sequence shown here is derived from an EMBL/GenBank/DDBJ whole genome shotgun (WGS) entry which is preliminary data.</text>
</comment>
<evidence type="ECO:0000259" key="16">
    <source>
        <dbReference type="SMART" id="SM00382"/>
    </source>
</evidence>
<proteinExistence type="inferred from homology"/>
<accession>K2FEK8</accession>
<organism evidence="17">
    <name type="scientific">uncultured bacterium</name>
    <name type="common">gcode 4</name>
    <dbReference type="NCBI Taxonomy" id="1234023"/>
    <lineage>
        <taxon>Bacteria</taxon>
        <taxon>environmental samples</taxon>
    </lineage>
</organism>
<feature type="transmembrane region" description="Helical" evidence="14">
    <location>
        <begin position="31"/>
        <end position="51"/>
    </location>
</feature>